<evidence type="ECO:0000256" key="5">
    <source>
        <dbReference type="ARBA" id="ARBA00022723"/>
    </source>
</evidence>
<organism evidence="9 10">
    <name type="scientific">Prolixibacter bellariivorans</name>
    <dbReference type="NCBI Taxonomy" id="314319"/>
    <lineage>
        <taxon>Bacteria</taxon>
        <taxon>Pseudomonadati</taxon>
        <taxon>Bacteroidota</taxon>
        <taxon>Bacteroidia</taxon>
        <taxon>Marinilabiliales</taxon>
        <taxon>Prolixibacteraceae</taxon>
        <taxon>Prolixibacter</taxon>
    </lineage>
</organism>
<gene>
    <name evidence="9" type="ORF">PbJCM13498_05260</name>
</gene>
<reference evidence="9 10" key="1">
    <citation type="submission" date="2019-10" db="EMBL/GenBank/DDBJ databases">
        <title>Prolixibacter strains distinguished by the presence of nitrate reductase genes were adept at nitrate-dependent anaerobic corrosion of metallic iron and carbon steel.</title>
        <authorList>
            <person name="Iino T."/>
            <person name="Shono N."/>
            <person name="Ito K."/>
            <person name="Nakamura R."/>
            <person name="Sueoka K."/>
            <person name="Harayama S."/>
            <person name="Ohkuma M."/>
        </authorList>
    </citation>
    <scope>NUCLEOTIDE SEQUENCE [LARGE SCALE GENOMIC DNA]</scope>
    <source>
        <strain evidence="9 10">JCM 13498</strain>
    </source>
</reference>
<dbReference type="CDD" id="cd01087">
    <property type="entry name" value="Prolidase"/>
    <property type="match status" value="1"/>
</dbReference>
<comment type="caution">
    <text evidence="9">The sequence shown here is derived from an EMBL/GenBank/DDBJ whole genome shotgun (WGS) entry which is preliminary data.</text>
</comment>
<evidence type="ECO:0000259" key="8">
    <source>
        <dbReference type="SMART" id="SM01011"/>
    </source>
</evidence>
<dbReference type="SUPFAM" id="SSF55920">
    <property type="entry name" value="Creatinase/aminopeptidase"/>
    <property type="match status" value="1"/>
</dbReference>
<dbReference type="AlphaFoldDB" id="A0A5M4AVG2"/>
<dbReference type="InterPro" id="IPR036005">
    <property type="entry name" value="Creatinase/aminopeptidase-like"/>
</dbReference>
<dbReference type="GO" id="GO:0005829">
    <property type="term" value="C:cytosol"/>
    <property type="evidence" value="ECO:0007669"/>
    <property type="project" value="TreeGrafter"/>
</dbReference>
<dbReference type="InterPro" id="IPR000994">
    <property type="entry name" value="Pept_M24"/>
</dbReference>
<keyword evidence="9" id="KW-0645">Protease</keyword>
<dbReference type="Gene3D" id="3.90.230.10">
    <property type="entry name" value="Creatinase/methionine aminopeptidase superfamily"/>
    <property type="match status" value="1"/>
</dbReference>
<evidence type="ECO:0000256" key="7">
    <source>
        <dbReference type="ARBA" id="ARBA00023211"/>
    </source>
</evidence>
<dbReference type="GO" id="GO:0030145">
    <property type="term" value="F:manganese ion binding"/>
    <property type="evidence" value="ECO:0007669"/>
    <property type="project" value="InterPro"/>
</dbReference>
<protein>
    <recommendedName>
        <fullName evidence="4">Xaa-Pro aminopeptidase</fullName>
        <ecNumber evidence="4">3.4.11.9</ecNumber>
    </recommendedName>
</protein>
<dbReference type="InterPro" id="IPR007865">
    <property type="entry name" value="Aminopep_P_N"/>
</dbReference>
<evidence type="ECO:0000256" key="4">
    <source>
        <dbReference type="ARBA" id="ARBA00012574"/>
    </source>
</evidence>
<keyword evidence="10" id="KW-1185">Reference proteome</keyword>
<evidence type="ECO:0000313" key="9">
    <source>
        <dbReference type="EMBL" id="GET31663.1"/>
    </source>
</evidence>
<dbReference type="InterPro" id="IPR029149">
    <property type="entry name" value="Creatin/AminoP/Spt16_N"/>
</dbReference>
<comment type="cofactor">
    <cofactor evidence="2">
        <name>Mn(2+)</name>
        <dbReference type="ChEBI" id="CHEBI:29035"/>
    </cofactor>
</comment>
<accession>A0A5M4AVG2</accession>
<comment type="similarity">
    <text evidence="3">Belongs to the peptidase M24B family.</text>
</comment>
<dbReference type="Pfam" id="PF00557">
    <property type="entry name" value="Peptidase_M24"/>
    <property type="match status" value="1"/>
</dbReference>
<keyword evidence="9" id="KW-0031">Aminopeptidase</keyword>
<keyword evidence="7" id="KW-0464">Manganese</keyword>
<dbReference type="PANTHER" id="PTHR43226:SF4">
    <property type="entry name" value="XAA-PRO AMINOPEPTIDASE 3"/>
    <property type="match status" value="1"/>
</dbReference>
<dbReference type="EMBL" id="BLAX01000001">
    <property type="protein sequence ID" value="GET31663.1"/>
    <property type="molecule type" value="Genomic_DNA"/>
</dbReference>
<dbReference type="PANTHER" id="PTHR43226">
    <property type="entry name" value="XAA-PRO AMINOPEPTIDASE 3"/>
    <property type="match status" value="1"/>
</dbReference>
<keyword evidence="5" id="KW-0479">Metal-binding</keyword>
<evidence type="ECO:0000256" key="6">
    <source>
        <dbReference type="ARBA" id="ARBA00022801"/>
    </source>
</evidence>
<evidence type="ECO:0000256" key="1">
    <source>
        <dbReference type="ARBA" id="ARBA00001424"/>
    </source>
</evidence>
<dbReference type="SUPFAM" id="SSF53092">
    <property type="entry name" value="Creatinase/prolidase N-terminal domain"/>
    <property type="match status" value="1"/>
</dbReference>
<proteinExistence type="inferred from homology"/>
<comment type="catalytic activity">
    <reaction evidence="1">
        <text>Release of any N-terminal amino acid, including proline, that is linked to proline, even from a dipeptide or tripeptide.</text>
        <dbReference type="EC" id="3.4.11.9"/>
    </reaction>
</comment>
<dbReference type="EC" id="3.4.11.9" evidence="4"/>
<dbReference type="Gene3D" id="3.40.350.10">
    <property type="entry name" value="Creatinase/prolidase N-terminal domain"/>
    <property type="match status" value="1"/>
</dbReference>
<keyword evidence="6" id="KW-0378">Hydrolase</keyword>
<evidence type="ECO:0000256" key="3">
    <source>
        <dbReference type="ARBA" id="ARBA00008766"/>
    </source>
</evidence>
<name>A0A5M4AVG2_9BACT</name>
<feature type="domain" description="Aminopeptidase P N-terminal" evidence="8">
    <location>
        <begin position="13"/>
        <end position="145"/>
    </location>
</feature>
<evidence type="ECO:0000313" key="10">
    <source>
        <dbReference type="Proteomes" id="UP000391834"/>
    </source>
</evidence>
<dbReference type="Proteomes" id="UP000391834">
    <property type="component" value="Unassembled WGS sequence"/>
</dbReference>
<dbReference type="GO" id="GO:0070006">
    <property type="term" value="F:metalloaminopeptidase activity"/>
    <property type="evidence" value="ECO:0007669"/>
    <property type="project" value="InterPro"/>
</dbReference>
<evidence type="ECO:0000256" key="2">
    <source>
        <dbReference type="ARBA" id="ARBA00001936"/>
    </source>
</evidence>
<dbReference type="InterPro" id="IPR052433">
    <property type="entry name" value="X-Pro_dipept-like"/>
</dbReference>
<dbReference type="Pfam" id="PF05195">
    <property type="entry name" value="AMP_N"/>
    <property type="match status" value="1"/>
</dbReference>
<sequence length="473" mass="53150">MSRIIHKKSDKMFKKEVYIERRNRLREKMSGGLVLLPGNVDAPMNYPDNTYHFRQDSTFLYFFGINKPGLFGVIDVDEGTDMLFGNDVDIDDIIWMGPQPSLKEQAAEVGVKCTDSFNEVYAYVNKALWQGRRVHFVPPYRANNRLLLKELLGIHTAKLPDYVSLELIKHVVDMRSVKDQYEIAEIEKACATGYEMHVTAMKMAKEGESEQKIAGIIEGIALAGGGGISFPIILSQHGETLHNHDHSLTLKKGKLMLTDAGAETSMRYASDFTRTVPVGGKFTQKQKDIYEIVLAANNESTAMVKPGVRYLDVHLNAARVITSGLKELGLVKGDVDEAVRHGAHALFMPHGLGHMMGLDVHDMEDYGQVYVGYDEETRPMEQLGAAGLRLGRRLQEGFVLTNEPGIYFIPALIEKWRKDYINTEYINFDKVMEYADFGGIRLEDDLLVTSEGARVLGKRLPITPEEVEETMRG</sequence>
<dbReference type="SMART" id="SM01011">
    <property type="entry name" value="AMP_N"/>
    <property type="match status" value="1"/>
</dbReference>
<dbReference type="GO" id="GO:0006508">
    <property type="term" value="P:proteolysis"/>
    <property type="evidence" value="ECO:0007669"/>
    <property type="project" value="TreeGrafter"/>
</dbReference>